<accession>A0ABP9JE94</accession>
<sequence>MTPSPGDPLATSALGGTLVSQAAGLGDLIGELEGAARGSDADPTHHERQLLLRVATELDAVGRLLQAWTTTAAEAAARVRALDGELERHDLVVDGHLVVERPGPSGADPRARLRERERLQERLNRVTAVRSRELAHLRRELESSTSRLAALSARARTGA</sequence>
<comment type="caution">
    <text evidence="1">The sequence shown here is derived from an EMBL/GenBank/DDBJ whole genome shotgun (WGS) entry which is preliminary data.</text>
</comment>
<name>A0ABP9JE94_9MICO</name>
<dbReference type="RefSeq" id="WP_345507551.1">
    <property type="nucleotide sequence ID" value="NZ_BAABIW010000014.1"/>
</dbReference>
<organism evidence="1 2">
    <name type="scientific">Terrabacter aeriphilus</name>
    <dbReference type="NCBI Taxonomy" id="515662"/>
    <lineage>
        <taxon>Bacteria</taxon>
        <taxon>Bacillati</taxon>
        <taxon>Actinomycetota</taxon>
        <taxon>Actinomycetes</taxon>
        <taxon>Micrococcales</taxon>
        <taxon>Intrasporangiaceae</taxon>
        <taxon>Terrabacter</taxon>
    </lineage>
</organism>
<proteinExistence type="predicted"/>
<reference evidence="2" key="1">
    <citation type="journal article" date="2019" name="Int. J. Syst. Evol. Microbiol.">
        <title>The Global Catalogue of Microorganisms (GCM) 10K type strain sequencing project: providing services to taxonomists for standard genome sequencing and annotation.</title>
        <authorList>
            <consortium name="The Broad Institute Genomics Platform"/>
            <consortium name="The Broad Institute Genome Sequencing Center for Infectious Disease"/>
            <person name="Wu L."/>
            <person name="Ma J."/>
        </authorList>
    </citation>
    <scope>NUCLEOTIDE SEQUENCE [LARGE SCALE GENOMIC DNA]</scope>
    <source>
        <strain evidence="2">JCM 17687</strain>
    </source>
</reference>
<gene>
    <name evidence="1" type="ORF">GCM10023258_22430</name>
</gene>
<dbReference type="EMBL" id="BAABIW010000014">
    <property type="protein sequence ID" value="GAA5027586.1"/>
    <property type="molecule type" value="Genomic_DNA"/>
</dbReference>
<evidence type="ECO:0000313" key="1">
    <source>
        <dbReference type="EMBL" id="GAA5027586.1"/>
    </source>
</evidence>
<protein>
    <submittedName>
        <fullName evidence="1">Uncharacterized protein</fullName>
    </submittedName>
</protein>
<evidence type="ECO:0000313" key="2">
    <source>
        <dbReference type="Proteomes" id="UP001500427"/>
    </source>
</evidence>
<keyword evidence="2" id="KW-1185">Reference proteome</keyword>
<dbReference type="Proteomes" id="UP001500427">
    <property type="component" value="Unassembled WGS sequence"/>
</dbReference>